<reference evidence="1 2" key="1">
    <citation type="journal article" date="2018" name="Sci. Rep.">
        <title>Genomic signatures of local adaptation to the degree of environmental predictability in rotifers.</title>
        <authorList>
            <person name="Franch-Gras L."/>
            <person name="Hahn C."/>
            <person name="Garcia-Roger E.M."/>
            <person name="Carmona M.J."/>
            <person name="Serra M."/>
            <person name="Gomez A."/>
        </authorList>
    </citation>
    <scope>NUCLEOTIDE SEQUENCE [LARGE SCALE GENOMIC DNA]</scope>
    <source>
        <strain evidence="1">HYR1</strain>
    </source>
</reference>
<protein>
    <submittedName>
        <fullName evidence="1">Uncharacterized protein</fullName>
    </submittedName>
</protein>
<evidence type="ECO:0000313" key="2">
    <source>
        <dbReference type="Proteomes" id="UP000276133"/>
    </source>
</evidence>
<evidence type="ECO:0000313" key="1">
    <source>
        <dbReference type="EMBL" id="RNA02418.1"/>
    </source>
</evidence>
<dbReference type="AlphaFoldDB" id="A0A3M7PUT0"/>
<dbReference type="EMBL" id="REGN01008892">
    <property type="protein sequence ID" value="RNA02418.1"/>
    <property type="molecule type" value="Genomic_DNA"/>
</dbReference>
<proteinExistence type="predicted"/>
<dbReference type="Proteomes" id="UP000276133">
    <property type="component" value="Unassembled WGS sequence"/>
</dbReference>
<accession>A0A3M7PUT0</accession>
<sequence>MGISQPILNVAKNDSNLTQENLDNLSTVEKNDFIRNWLEKIEIHDDEMTDQELLGELDDIKIKKSYTESDKSLACFTEENANSESKDSQTNNLSDINLLKNTSESTNASSFEHILEDESLKPVNHARSSNEKVYSFSRVKDNFKNYLELFIQNEKIKPEKILFLKQTKSQPKRLDPLRAFLFKEFPEKK</sequence>
<name>A0A3M7PUT0_BRAPC</name>
<organism evidence="1 2">
    <name type="scientific">Brachionus plicatilis</name>
    <name type="common">Marine rotifer</name>
    <name type="synonym">Brachionus muelleri</name>
    <dbReference type="NCBI Taxonomy" id="10195"/>
    <lineage>
        <taxon>Eukaryota</taxon>
        <taxon>Metazoa</taxon>
        <taxon>Spiralia</taxon>
        <taxon>Gnathifera</taxon>
        <taxon>Rotifera</taxon>
        <taxon>Eurotatoria</taxon>
        <taxon>Monogononta</taxon>
        <taxon>Pseudotrocha</taxon>
        <taxon>Ploima</taxon>
        <taxon>Brachionidae</taxon>
        <taxon>Brachionus</taxon>
    </lineage>
</organism>
<keyword evidence="2" id="KW-1185">Reference proteome</keyword>
<comment type="caution">
    <text evidence="1">The sequence shown here is derived from an EMBL/GenBank/DDBJ whole genome shotgun (WGS) entry which is preliminary data.</text>
</comment>
<gene>
    <name evidence="1" type="ORF">BpHYR1_021422</name>
</gene>